<reference evidence="3" key="1">
    <citation type="journal article" date="2019" name="Int. J. Syst. Evol. Microbiol.">
        <title>The Global Catalogue of Microorganisms (GCM) 10K type strain sequencing project: providing services to taxonomists for standard genome sequencing and annotation.</title>
        <authorList>
            <consortium name="The Broad Institute Genomics Platform"/>
            <consortium name="The Broad Institute Genome Sequencing Center for Infectious Disease"/>
            <person name="Wu L."/>
            <person name="Ma J."/>
        </authorList>
    </citation>
    <scope>NUCLEOTIDE SEQUENCE [LARGE SCALE GENOMIC DNA]</scope>
    <source>
        <strain evidence="3">CGMCC 1.15731</strain>
    </source>
</reference>
<keyword evidence="1" id="KW-1133">Transmembrane helix</keyword>
<comment type="caution">
    <text evidence="2">The sequence shown here is derived from an EMBL/GenBank/DDBJ whole genome shotgun (WGS) entry which is preliminary data.</text>
</comment>
<gene>
    <name evidence="2" type="ORF">ACFO1V_03545</name>
</gene>
<protein>
    <submittedName>
        <fullName evidence="2">Uncharacterized protein</fullName>
    </submittedName>
</protein>
<keyword evidence="3" id="KW-1185">Reference proteome</keyword>
<dbReference type="EMBL" id="JBHSEL010000035">
    <property type="protein sequence ID" value="MFC4624305.1"/>
    <property type="molecule type" value="Genomic_DNA"/>
</dbReference>
<evidence type="ECO:0000313" key="3">
    <source>
        <dbReference type="Proteomes" id="UP001596042"/>
    </source>
</evidence>
<proteinExistence type="predicted"/>
<evidence type="ECO:0000313" key="2">
    <source>
        <dbReference type="EMBL" id="MFC4624305.1"/>
    </source>
</evidence>
<keyword evidence="1" id="KW-0472">Membrane</keyword>
<dbReference type="Proteomes" id="UP001596042">
    <property type="component" value="Unassembled WGS sequence"/>
</dbReference>
<name>A0ABV9H5T2_9HYPH</name>
<feature type="transmembrane region" description="Helical" evidence="1">
    <location>
        <begin position="75"/>
        <end position="95"/>
    </location>
</feature>
<evidence type="ECO:0000256" key="1">
    <source>
        <dbReference type="SAM" id="Phobius"/>
    </source>
</evidence>
<keyword evidence="1" id="KW-0812">Transmembrane</keyword>
<accession>A0ABV9H5T2</accession>
<sequence length="96" mass="10786">MAISWRVIKCDRPDEANSFNILDRMQEKISPFTQHYRTKDVLTAAILCLNFSDQRVDSVPRAQQGDRPMGLTRSLNVLMICAAFAFVAAMVVGIIP</sequence>
<dbReference type="RefSeq" id="WP_374833257.1">
    <property type="nucleotide sequence ID" value="NZ_JBHEEZ010000022.1"/>
</dbReference>
<organism evidence="2 3">
    <name type="scientific">Daeguia caeni</name>
    <dbReference type="NCBI Taxonomy" id="439612"/>
    <lineage>
        <taxon>Bacteria</taxon>
        <taxon>Pseudomonadati</taxon>
        <taxon>Pseudomonadota</taxon>
        <taxon>Alphaproteobacteria</taxon>
        <taxon>Hyphomicrobiales</taxon>
        <taxon>Brucellaceae</taxon>
        <taxon>Daeguia</taxon>
    </lineage>
</organism>